<dbReference type="NCBIfam" id="NF001109">
    <property type="entry name" value="PRK00136.1"/>
    <property type="match status" value="1"/>
</dbReference>
<evidence type="ECO:0000256" key="4">
    <source>
        <dbReference type="ARBA" id="ARBA00035258"/>
    </source>
</evidence>
<dbReference type="Gene3D" id="3.30.1490.10">
    <property type="match status" value="1"/>
</dbReference>
<dbReference type="AlphaFoldDB" id="A0A0H4T3L2"/>
<dbReference type="SUPFAM" id="SSF56047">
    <property type="entry name" value="Ribosomal protein S8"/>
    <property type="match status" value="1"/>
</dbReference>
<gene>
    <name evidence="5" type="primary">rpsH</name>
</gene>
<proteinExistence type="inferred from homology"/>
<dbReference type="GO" id="GO:0006412">
    <property type="term" value="P:translation"/>
    <property type="evidence" value="ECO:0007669"/>
    <property type="project" value="UniProtKB-UniRule"/>
</dbReference>
<evidence type="ECO:0000313" key="6">
    <source>
        <dbReference type="EMBL" id="AKQ00947.1"/>
    </source>
</evidence>
<comment type="function">
    <text evidence="5">One of the primary rRNA binding proteins, it binds directly to 16S rRNA central domain where it helps coordinate assembly of the platform of the 30S subunit.</text>
</comment>
<dbReference type="Pfam" id="PF00410">
    <property type="entry name" value="Ribosomal_S8"/>
    <property type="match status" value="1"/>
</dbReference>
<dbReference type="PANTHER" id="PTHR11758">
    <property type="entry name" value="40S RIBOSOMAL PROTEIN S15A"/>
    <property type="match status" value="1"/>
</dbReference>
<evidence type="ECO:0000256" key="3">
    <source>
        <dbReference type="ARBA" id="ARBA00023274"/>
    </source>
</evidence>
<accession>A0A0H4T3L2</accession>
<dbReference type="InterPro" id="IPR000630">
    <property type="entry name" value="Ribosomal_uS8"/>
</dbReference>
<organism evidence="6">
    <name type="scientific">uncultured actinobacterium Rifle_16ft_4_minimus_12599</name>
    <dbReference type="NCBI Taxonomy" id="1665144"/>
    <lineage>
        <taxon>Bacteria</taxon>
        <taxon>Bacillati</taxon>
        <taxon>Actinomycetota</taxon>
        <taxon>Actinomycetes</taxon>
        <taxon>marine Actinobacteria clade</taxon>
        <taxon>environmental samples</taxon>
    </lineage>
</organism>
<keyword evidence="2 5" id="KW-0689">Ribosomal protein</keyword>
<dbReference type="GO" id="GO:0005840">
    <property type="term" value="C:ribosome"/>
    <property type="evidence" value="ECO:0007669"/>
    <property type="project" value="UniProtKB-KW"/>
</dbReference>
<evidence type="ECO:0000256" key="5">
    <source>
        <dbReference type="HAMAP-Rule" id="MF_01302"/>
    </source>
</evidence>
<dbReference type="HAMAP" id="MF_01302_B">
    <property type="entry name" value="Ribosomal_uS8_B"/>
    <property type="match status" value="1"/>
</dbReference>
<dbReference type="Gene3D" id="3.30.1370.30">
    <property type="match status" value="1"/>
</dbReference>
<protein>
    <recommendedName>
        <fullName evidence="4 5">Small ribosomal subunit protein uS8</fullName>
    </recommendedName>
</protein>
<dbReference type="GO" id="GO:0005737">
    <property type="term" value="C:cytoplasm"/>
    <property type="evidence" value="ECO:0007669"/>
    <property type="project" value="UniProtKB-ARBA"/>
</dbReference>
<evidence type="ECO:0000256" key="1">
    <source>
        <dbReference type="ARBA" id="ARBA00006471"/>
    </source>
</evidence>
<dbReference type="EMBL" id="KT006944">
    <property type="protein sequence ID" value="AKQ00947.1"/>
    <property type="molecule type" value="Genomic_DNA"/>
</dbReference>
<evidence type="ECO:0000256" key="2">
    <source>
        <dbReference type="ARBA" id="ARBA00022980"/>
    </source>
</evidence>
<sequence>MVTLRTNVSDPVGDLLTRVRNANIAYKEELVVPVSKMNEALLGILEREGYIGGFGREGEGIHSSFRVRLKYDRSRKRTISGLKRVSTPGRRVYAKRDRLPRVLGGLGIAILSTSQGLMTDREASRKGVGGEVLAHVW</sequence>
<dbReference type="InterPro" id="IPR035987">
    <property type="entry name" value="Ribosomal_uS8_sf"/>
</dbReference>
<comment type="similarity">
    <text evidence="1 5">Belongs to the universal ribosomal protein uS8 family.</text>
</comment>
<reference evidence="6" key="1">
    <citation type="journal article" date="2015" name="ISME J.">
        <title>Aquifer environment selects for microbial species cohorts in sediment and groundwater.</title>
        <authorList>
            <person name="Hug L.A."/>
            <person name="Thomas B.C."/>
            <person name="Brown C.T."/>
            <person name="Frischkorn K.R."/>
            <person name="Williams K.H."/>
            <person name="Tringe S.G."/>
            <person name="Banfield J.F."/>
        </authorList>
    </citation>
    <scope>NUCLEOTIDE SEQUENCE</scope>
</reference>
<name>A0A0H4T3L2_9ACTN</name>
<comment type="subunit">
    <text evidence="5">Part of the 30S ribosomal subunit. Contacts proteins S5 and S12.</text>
</comment>
<dbReference type="GO" id="GO:0003735">
    <property type="term" value="F:structural constituent of ribosome"/>
    <property type="evidence" value="ECO:0007669"/>
    <property type="project" value="InterPro"/>
</dbReference>
<dbReference type="FunFam" id="3.30.1490.10:FF:000001">
    <property type="entry name" value="30S ribosomal protein S8"/>
    <property type="match status" value="1"/>
</dbReference>
<keyword evidence="5" id="KW-0694">RNA-binding</keyword>
<dbReference type="GO" id="GO:1990904">
    <property type="term" value="C:ribonucleoprotein complex"/>
    <property type="evidence" value="ECO:0007669"/>
    <property type="project" value="UniProtKB-KW"/>
</dbReference>
<keyword evidence="3 5" id="KW-0687">Ribonucleoprotein</keyword>
<dbReference type="GO" id="GO:0019843">
    <property type="term" value="F:rRNA binding"/>
    <property type="evidence" value="ECO:0007669"/>
    <property type="project" value="UniProtKB-UniRule"/>
</dbReference>
<keyword evidence="5" id="KW-0699">rRNA-binding</keyword>